<dbReference type="PRINTS" id="PR01179">
    <property type="entry name" value="ODADCRBXLASE"/>
</dbReference>
<proteinExistence type="inferred from homology"/>
<dbReference type="InterPro" id="IPR000183">
    <property type="entry name" value="Orn/DAP/Arg_de-COase"/>
</dbReference>
<dbReference type="PRINTS" id="PR01182">
    <property type="entry name" value="ORNDCRBXLASE"/>
</dbReference>
<dbReference type="InterPro" id="IPR029066">
    <property type="entry name" value="PLP-binding_barrel"/>
</dbReference>
<dbReference type="SUPFAM" id="SSF50621">
    <property type="entry name" value="Alanine racemase C-terminal domain-like"/>
    <property type="match status" value="1"/>
</dbReference>
<dbReference type="InterPro" id="IPR002433">
    <property type="entry name" value="Orn_de-COase"/>
</dbReference>
<evidence type="ECO:0000313" key="8">
    <source>
        <dbReference type="Proteomes" id="UP000184245"/>
    </source>
</evidence>
<dbReference type="STRING" id="1122155.SAMN02745158_01409"/>
<dbReference type="PANTHER" id="PTHR43727">
    <property type="entry name" value="DIAMINOPIMELATE DECARBOXYLASE"/>
    <property type="match status" value="1"/>
</dbReference>
<evidence type="ECO:0000256" key="3">
    <source>
        <dbReference type="PIRSR" id="PIRSR600183-50"/>
    </source>
</evidence>
<dbReference type="GO" id="GO:0006596">
    <property type="term" value="P:polyamine biosynthetic process"/>
    <property type="evidence" value="ECO:0007669"/>
    <property type="project" value="InterPro"/>
</dbReference>
<dbReference type="InterPro" id="IPR022643">
    <property type="entry name" value="De-COase2_C"/>
</dbReference>
<comment type="similarity">
    <text evidence="4">Belongs to the Orn/Lys/Arg decarboxylase class-II family.</text>
</comment>
<feature type="active site" description="Proton donor" evidence="3">
    <location>
        <position position="348"/>
    </location>
</feature>
<evidence type="ECO:0000256" key="4">
    <source>
        <dbReference type="RuleBase" id="RU003737"/>
    </source>
</evidence>
<keyword evidence="8" id="KW-1185">Reference proteome</keyword>
<evidence type="ECO:0000259" key="6">
    <source>
        <dbReference type="Pfam" id="PF02784"/>
    </source>
</evidence>
<dbReference type="EMBL" id="FQVI01000005">
    <property type="protein sequence ID" value="SHE74380.1"/>
    <property type="molecule type" value="Genomic_DNA"/>
</dbReference>
<name>A0A1M4VZR0_9CLOT</name>
<dbReference type="AlphaFoldDB" id="A0A1M4VZR0"/>
<dbReference type="InterPro" id="IPR022644">
    <property type="entry name" value="De-COase2_N"/>
</dbReference>
<evidence type="ECO:0000259" key="5">
    <source>
        <dbReference type="Pfam" id="PF00278"/>
    </source>
</evidence>
<sequence length="405" mass="44675">MAYNEDVVKEQAKRYDSFYLYDESQIVARTQDLKEHFPNIRFLYSIKCNSNVNVLRSVFSQGFGADAASAGEVRKALAAGVKKKNIYYSAPGKSMEDIERAIKSSVLIADSIDEIKRIQMAAERINFIAEIGLRINPSFSFYGGNGISSKFGIDEEQAIAFIKEYDFSNIKITGIHVHLRGQELNADILAAYYESVLQVAKRIQDVNSTHLSFVNMGSGMGIPYAAEDVPLDIDKLSKSVNTALDTFRNSFPDTKIIIETGRYIVGKAGVYVTKVADRKVSYGKTYILLKNTLNGFVRPSLARLVAHYSLDPSPKGSEPLFTSTAAFQFNALSQKKPFEQVDLVGNLCTATDVIAEDITMPYLECGDIVVITNAGAYAAVLSPMQFSTQPQPAELFLHLNGKVEG</sequence>
<feature type="domain" description="Orn/DAP/Arg decarboxylase 2 N-terminal" evidence="6">
    <location>
        <begin position="24"/>
        <end position="266"/>
    </location>
</feature>
<dbReference type="Gene3D" id="2.40.37.10">
    <property type="entry name" value="Lyase, Ornithine Decarboxylase, Chain A, domain 1"/>
    <property type="match status" value="1"/>
</dbReference>
<feature type="modified residue" description="N6-(pyridoxal phosphate)lysine" evidence="3">
    <location>
        <position position="47"/>
    </location>
</feature>
<evidence type="ECO:0000313" key="7">
    <source>
        <dbReference type="EMBL" id="SHE74380.1"/>
    </source>
</evidence>
<dbReference type="OrthoDB" id="9802241at2"/>
<keyword evidence="2 3" id="KW-0663">Pyridoxal phosphate</keyword>
<comment type="cofactor">
    <cofactor evidence="1 3">
        <name>pyridoxal 5'-phosphate</name>
        <dbReference type="ChEBI" id="CHEBI:597326"/>
    </cofactor>
</comment>
<dbReference type="RefSeq" id="WP_072850314.1">
    <property type="nucleotide sequence ID" value="NZ_FQVI01000005.1"/>
</dbReference>
<organism evidence="7 8">
    <name type="scientific">Lactonifactor longoviformis DSM 17459</name>
    <dbReference type="NCBI Taxonomy" id="1122155"/>
    <lineage>
        <taxon>Bacteria</taxon>
        <taxon>Bacillati</taxon>
        <taxon>Bacillota</taxon>
        <taxon>Clostridia</taxon>
        <taxon>Eubacteriales</taxon>
        <taxon>Clostridiaceae</taxon>
        <taxon>Lactonifactor</taxon>
    </lineage>
</organism>
<protein>
    <submittedName>
        <fullName evidence="7">Diaminopimelate decarboxylase</fullName>
    </submittedName>
</protein>
<gene>
    <name evidence="7" type="ORF">SAMN02745158_01409</name>
</gene>
<feature type="domain" description="Orn/DAP/Arg decarboxylase 2 C-terminal" evidence="5">
    <location>
        <begin position="18"/>
        <end position="375"/>
    </location>
</feature>
<reference evidence="7 8" key="1">
    <citation type="submission" date="2016-11" db="EMBL/GenBank/DDBJ databases">
        <authorList>
            <person name="Jaros S."/>
            <person name="Januszkiewicz K."/>
            <person name="Wedrychowicz H."/>
        </authorList>
    </citation>
    <scope>NUCLEOTIDE SEQUENCE [LARGE SCALE GENOMIC DNA]</scope>
    <source>
        <strain evidence="7 8">DSM 17459</strain>
    </source>
</reference>
<dbReference type="GO" id="GO:0008836">
    <property type="term" value="F:diaminopimelate decarboxylase activity"/>
    <property type="evidence" value="ECO:0007669"/>
    <property type="project" value="TreeGrafter"/>
</dbReference>
<dbReference type="SUPFAM" id="SSF51419">
    <property type="entry name" value="PLP-binding barrel"/>
    <property type="match status" value="1"/>
</dbReference>
<dbReference type="Proteomes" id="UP000184245">
    <property type="component" value="Unassembled WGS sequence"/>
</dbReference>
<dbReference type="Pfam" id="PF00278">
    <property type="entry name" value="Orn_DAP_Arg_deC"/>
    <property type="match status" value="1"/>
</dbReference>
<evidence type="ECO:0000256" key="1">
    <source>
        <dbReference type="ARBA" id="ARBA00001933"/>
    </source>
</evidence>
<evidence type="ECO:0000256" key="2">
    <source>
        <dbReference type="ARBA" id="ARBA00022898"/>
    </source>
</evidence>
<dbReference type="GO" id="GO:0009089">
    <property type="term" value="P:lysine biosynthetic process via diaminopimelate"/>
    <property type="evidence" value="ECO:0007669"/>
    <property type="project" value="TreeGrafter"/>
</dbReference>
<dbReference type="Pfam" id="PF02784">
    <property type="entry name" value="Orn_Arg_deC_N"/>
    <property type="match status" value="1"/>
</dbReference>
<dbReference type="InterPro" id="IPR009006">
    <property type="entry name" value="Ala_racemase/Decarboxylase_C"/>
</dbReference>
<accession>A0A1M4VZR0</accession>
<dbReference type="Gene3D" id="3.20.20.10">
    <property type="entry name" value="Alanine racemase"/>
    <property type="match status" value="1"/>
</dbReference>
<dbReference type="PANTHER" id="PTHR43727:SF2">
    <property type="entry name" value="GROUP IV DECARBOXYLASE"/>
    <property type="match status" value="1"/>
</dbReference>